<dbReference type="EMBL" id="BTGU01000069">
    <property type="protein sequence ID" value="GMN57199.1"/>
    <property type="molecule type" value="Genomic_DNA"/>
</dbReference>
<sequence>MTTTTLANPPPQPLRSLPLHHHHHLRRCHFDFPTSWHAPHWSTLA</sequence>
<evidence type="ECO:0000313" key="1">
    <source>
        <dbReference type="EMBL" id="GMN57199.1"/>
    </source>
</evidence>
<proteinExistence type="predicted"/>
<reference evidence="1" key="1">
    <citation type="submission" date="2023-07" db="EMBL/GenBank/DDBJ databases">
        <title>draft genome sequence of fig (Ficus carica).</title>
        <authorList>
            <person name="Takahashi T."/>
            <person name="Nishimura K."/>
        </authorList>
    </citation>
    <scope>NUCLEOTIDE SEQUENCE</scope>
</reference>
<gene>
    <name evidence="1" type="ORF">TIFTF001_026311</name>
</gene>
<keyword evidence="2" id="KW-1185">Reference proteome</keyword>
<organism evidence="1 2">
    <name type="scientific">Ficus carica</name>
    <name type="common">Common fig</name>
    <dbReference type="NCBI Taxonomy" id="3494"/>
    <lineage>
        <taxon>Eukaryota</taxon>
        <taxon>Viridiplantae</taxon>
        <taxon>Streptophyta</taxon>
        <taxon>Embryophyta</taxon>
        <taxon>Tracheophyta</taxon>
        <taxon>Spermatophyta</taxon>
        <taxon>Magnoliopsida</taxon>
        <taxon>eudicotyledons</taxon>
        <taxon>Gunneridae</taxon>
        <taxon>Pentapetalae</taxon>
        <taxon>rosids</taxon>
        <taxon>fabids</taxon>
        <taxon>Rosales</taxon>
        <taxon>Moraceae</taxon>
        <taxon>Ficeae</taxon>
        <taxon>Ficus</taxon>
    </lineage>
</organism>
<dbReference type="AlphaFoldDB" id="A0AA88IWP9"/>
<evidence type="ECO:0000313" key="2">
    <source>
        <dbReference type="Proteomes" id="UP001187192"/>
    </source>
</evidence>
<accession>A0AA88IWP9</accession>
<name>A0AA88IWP9_FICCA</name>
<protein>
    <submittedName>
        <fullName evidence="1">Uncharacterized protein</fullName>
    </submittedName>
</protein>
<comment type="caution">
    <text evidence="1">The sequence shown here is derived from an EMBL/GenBank/DDBJ whole genome shotgun (WGS) entry which is preliminary data.</text>
</comment>
<dbReference type="Proteomes" id="UP001187192">
    <property type="component" value="Unassembled WGS sequence"/>
</dbReference>